<dbReference type="Pfam" id="PF00069">
    <property type="entry name" value="Pkinase"/>
    <property type="match status" value="1"/>
</dbReference>
<dbReference type="InterPro" id="IPR008271">
    <property type="entry name" value="Ser/Thr_kinase_AS"/>
</dbReference>
<dbReference type="PROSITE" id="PS00108">
    <property type="entry name" value="PROTEIN_KINASE_ST"/>
    <property type="match status" value="1"/>
</dbReference>
<dbReference type="HOGENOM" id="CLU_000288_63_44_0"/>
<feature type="domain" description="Protein kinase" evidence="1">
    <location>
        <begin position="1"/>
        <end position="262"/>
    </location>
</feature>
<protein>
    <submittedName>
        <fullName evidence="2">Serine/threonine protein kinase</fullName>
    </submittedName>
</protein>
<keyword evidence="2" id="KW-0808">Transferase</keyword>
<keyword evidence="2" id="KW-0723">Serine/threonine-protein kinase</keyword>
<proteinExistence type="predicted"/>
<dbReference type="GO" id="GO:0005524">
    <property type="term" value="F:ATP binding"/>
    <property type="evidence" value="ECO:0007669"/>
    <property type="project" value="InterPro"/>
</dbReference>
<name>D1AH77_SEBTE</name>
<dbReference type="InterPro" id="IPR000719">
    <property type="entry name" value="Prot_kinase_dom"/>
</dbReference>
<dbReference type="SUPFAM" id="SSF56112">
    <property type="entry name" value="Protein kinase-like (PK-like)"/>
    <property type="match status" value="1"/>
</dbReference>
<keyword evidence="3" id="KW-1185">Reference proteome</keyword>
<reference evidence="3" key="1">
    <citation type="submission" date="2009-09" db="EMBL/GenBank/DDBJ databases">
        <title>The complete chromosome of Sebaldella termitidis ATCC 33386.</title>
        <authorList>
            <consortium name="US DOE Joint Genome Institute (JGI-PGF)"/>
            <person name="Lucas S."/>
            <person name="Copeland A."/>
            <person name="Lapidus A."/>
            <person name="Glavina del Rio T."/>
            <person name="Dalin E."/>
            <person name="Tice H."/>
            <person name="Bruce D."/>
            <person name="Goodwin L."/>
            <person name="Pitluck S."/>
            <person name="Kyrpides N."/>
            <person name="Mavromatis K."/>
            <person name="Ivanova N."/>
            <person name="Mikhailova N."/>
            <person name="Sims D."/>
            <person name="Meincke L."/>
            <person name="Brettin T."/>
            <person name="Detter J.C."/>
            <person name="Han C."/>
            <person name="Larimer F."/>
            <person name="Land M."/>
            <person name="Hauser L."/>
            <person name="Markowitz V."/>
            <person name="Cheng J.F."/>
            <person name="Hugenholtz P."/>
            <person name="Woyke T."/>
            <person name="Wu D."/>
            <person name="Eisen J.A."/>
        </authorList>
    </citation>
    <scope>NUCLEOTIDE SEQUENCE [LARGE SCALE GENOMIC DNA]</scope>
    <source>
        <strain evidence="3">ATCC 33386 / NCTC 11300</strain>
    </source>
</reference>
<dbReference type="InterPro" id="IPR011009">
    <property type="entry name" value="Kinase-like_dom_sf"/>
</dbReference>
<gene>
    <name evidence="2" type="ordered locus">Sterm_1244</name>
</gene>
<dbReference type="PANTHER" id="PTHR24347">
    <property type="entry name" value="SERINE/THREONINE-PROTEIN KINASE"/>
    <property type="match status" value="1"/>
</dbReference>
<keyword evidence="2" id="KW-0418">Kinase</keyword>
<evidence type="ECO:0000259" key="1">
    <source>
        <dbReference type="PROSITE" id="PS50011"/>
    </source>
</evidence>
<accession>D1AH77</accession>
<sequence>MYGRIIEEIIKESNGRLQIENIIVQAGQKVVWKGIHSDHGEVVLKLGDYNIRIEQEYEIIQSIKNENFPKIYDFQNRRGIFYILEEYIPNGSLSDIKNKILYQSEEKIIELLKDIVIQMTPIWEKNIVHRDLKPANILIRENGTPVVIDFGIAKKEERNITKIYGVTPKTLIYAPPEQYNEIKKDMIDLRTDFYSLGIIALELILGHHPFFINGEFLEDKFLNCEYEFNKTVSDDFKKLISKLANKKIYKRFRNSKIFYEFLLDMEGNYYEN</sequence>
<dbReference type="PROSITE" id="PS50011">
    <property type="entry name" value="PROTEIN_KINASE_DOM"/>
    <property type="match status" value="1"/>
</dbReference>
<dbReference type="STRING" id="526218.Sterm_1244"/>
<dbReference type="CDD" id="cd14014">
    <property type="entry name" value="STKc_PknB_like"/>
    <property type="match status" value="1"/>
</dbReference>
<dbReference type="Proteomes" id="UP000000845">
    <property type="component" value="Chromosome"/>
</dbReference>
<dbReference type="GO" id="GO:0004674">
    <property type="term" value="F:protein serine/threonine kinase activity"/>
    <property type="evidence" value="ECO:0007669"/>
    <property type="project" value="UniProtKB-KW"/>
</dbReference>
<dbReference type="KEGG" id="str:Sterm_1244"/>
<dbReference type="EMBL" id="CP001739">
    <property type="protein sequence ID" value="ACZ08111.1"/>
    <property type="molecule type" value="Genomic_DNA"/>
</dbReference>
<dbReference type="Gene3D" id="1.10.510.10">
    <property type="entry name" value="Transferase(Phosphotransferase) domain 1"/>
    <property type="match status" value="1"/>
</dbReference>
<evidence type="ECO:0000313" key="3">
    <source>
        <dbReference type="Proteomes" id="UP000000845"/>
    </source>
</evidence>
<evidence type="ECO:0000313" key="2">
    <source>
        <dbReference type="EMBL" id="ACZ08111.1"/>
    </source>
</evidence>
<dbReference type="SMART" id="SM00220">
    <property type="entry name" value="S_TKc"/>
    <property type="match status" value="1"/>
</dbReference>
<dbReference type="AlphaFoldDB" id="D1AH77"/>
<dbReference type="eggNOG" id="COG0515">
    <property type="taxonomic scope" value="Bacteria"/>
</dbReference>
<reference evidence="2 3" key="2">
    <citation type="journal article" date="2010" name="Stand. Genomic Sci.">
        <title>Complete genome sequence of Sebaldella termitidis type strain (NCTC 11300).</title>
        <authorList>
            <person name="Harmon-Smith M."/>
            <person name="Celia L."/>
            <person name="Chertkov O."/>
            <person name="Lapidus A."/>
            <person name="Copeland A."/>
            <person name="Glavina Del Rio T."/>
            <person name="Nolan M."/>
            <person name="Lucas S."/>
            <person name="Tice H."/>
            <person name="Cheng J.F."/>
            <person name="Han C."/>
            <person name="Detter J.C."/>
            <person name="Bruce D."/>
            <person name="Goodwin L."/>
            <person name="Pitluck S."/>
            <person name="Pati A."/>
            <person name="Liolios K."/>
            <person name="Ivanova N."/>
            <person name="Mavromatis K."/>
            <person name="Mikhailova N."/>
            <person name="Chen A."/>
            <person name="Palaniappan K."/>
            <person name="Land M."/>
            <person name="Hauser L."/>
            <person name="Chang Y.J."/>
            <person name="Jeffries C.D."/>
            <person name="Brettin T."/>
            <person name="Goker M."/>
            <person name="Beck B."/>
            <person name="Bristow J."/>
            <person name="Eisen J.A."/>
            <person name="Markowitz V."/>
            <person name="Hugenholtz P."/>
            <person name="Kyrpides N.C."/>
            <person name="Klenk H.P."/>
            <person name="Chen F."/>
        </authorList>
    </citation>
    <scope>NUCLEOTIDE SEQUENCE [LARGE SCALE GENOMIC DNA]</scope>
    <source>
        <strain evidence="3">ATCC 33386 / NCTC 11300</strain>
    </source>
</reference>
<organism evidence="2 3">
    <name type="scientific">Sebaldella termitidis (strain ATCC 33386 / NCTC 11300)</name>
    <dbReference type="NCBI Taxonomy" id="526218"/>
    <lineage>
        <taxon>Bacteria</taxon>
        <taxon>Fusobacteriati</taxon>
        <taxon>Fusobacteriota</taxon>
        <taxon>Fusobacteriia</taxon>
        <taxon>Fusobacteriales</taxon>
        <taxon>Leptotrichiaceae</taxon>
        <taxon>Sebaldella</taxon>
    </lineage>
</organism>
<dbReference type="RefSeq" id="WP_012860707.1">
    <property type="nucleotide sequence ID" value="NC_013517.1"/>
</dbReference>